<feature type="compositionally biased region" description="Polar residues" evidence="1">
    <location>
        <begin position="1"/>
        <end position="14"/>
    </location>
</feature>
<sequence>MSPNPSGGQESVTNPKHIFDNPRHHDLVARVRRSTTSQRAPSATSQSRAEEPPSPRSEKKGKGVHMPGRRHVGALASVFRPRRNTGKEPTKSSSRPNSRDKEKPQSWSDWHIDDDAAQQFRQHYEQPDPYYTSDSEEDNPDGERRSKLLPPLNRGVPQLAKHSAGSYEQLIEEGRRGVYGHEEEEEAHPKWI</sequence>
<proteinExistence type="predicted"/>
<feature type="compositionally biased region" description="Basic and acidic residues" evidence="1">
    <location>
        <begin position="17"/>
        <end position="29"/>
    </location>
</feature>
<dbReference type="Proteomes" id="UP000239560">
    <property type="component" value="Unassembled WGS sequence"/>
</dbReference>
<reference evidence="2 3" key="1">
    <citation type="journal article" date="2018" name="Elife">
        <title>Functional genomics of lipid metabolism in the oleaginous yeast Rhodosporidium toruloides.</title>
        <authorList>
            <person name="Coradetti S.T."/>
            <person name="Pinel D."/>
            <person name="Geiselman G."/>
            <person name="Ito M."/>
            <person name="Mondo S."/>
            <person name="Reilly M.C."/>
            <person name="Cheng Y.F."/>
            <person name="Bauer S."/>
            <person name="Grigoriev I."/>
            <person name="Gladden J.M."/>
            <person name="Simmons B.A."/>
            <person name="Brem R."/>
            <person name="Arkin A.P."/>
            <person name="Skerker J.M."/>
        </authorList>
    </citation>
    <scope>NUCLEOTIDE SEQUENCE [LARGE SCALE GENOMIC DNA]</scope>
    <source>
        <strain evidence="2 3">NBRC 0880</strain>
    </source>
</reference>
<accession>A0A2T0AJ02</accession>
<feature type="compositionally biased region" description="Basic and acidic residues" evidence="1">
    <location>
        <begin position="48"/>
        <end position="61"/>
    </location>
</feature>
<evidence type="ECO:0000313" key="2">
    <source>
        <dbReference type="EMBL" id="PRQ77976.1"/>
    </source>
</evidence>
<gene>
    <name evidence="2" type="ORF">AAT19DRAFT_9044</name>
</gene>
<feature type="compositionally biased region" description="Basic and acidic residues" evidence="1">
    <location>
        <begin position="97"/>
        <end position="114"/>
    </location>
</feature>
<feature type="region of interest" description="Disordered" evidence="1">
    <location>
        <begin position="1"/>
        <end position="166"/>
    </location>
</feature>
<organism evidence="2 3">
    <name type="scientific">Rhodotorula toruloides</name>
    <name type="common">Yeast</name>
    <name type="synonym">Rhodosporidium toruloides</name>
    <dbReference type="NCBI Taxonomy" id="5286"/>
    <lineage>
        <taxon>Eukaryota</taxon>
        <taxon>Fungi</taxon>
        <taxon>Dikarya</taxon>
        <taxon>Basidiomycota</taxon>
        <taxon>Pucciniomycotina</taxon>
        <taxon>Microbotryomycetes</taxon>
        <taxon>Sporidiobolales</taxon>
        <taxon>Sporidiobolaceae</taxon>
        <taxon>Rhodotorula</taxon>
    </lineage>
</organism>
<evidence type="ECO:0000256" key="1">
    <source>
        <dbReference type="SAM" id="MobiDB-lite"/>
    </source>
</evidence>
<dbReference type="EMBL" id="LCTV02000001">
    <property type="protein sequence ID" value="PRQ77976.1"/>
    <property type="molecule type" value="Genomic_DNA"/>
</dbReference>
<dbReference type="OrthoDB" id="10508112at2759"/>
<evidence type="ECO:0000313" key="3">
    <source>
        <dbReference type="Proteomes" id="UP000239560"/>
    </source>
</evidence>
<dbReference type="AlphaFoldDB" id="A0A2T0AJ02"/>
<feature type="compositionally biased region" description="Polar residues" evidence="1">
    <location>
        <begin position="34"/>
        <end position="47"/>
    </location>
</feature>
<protein>
    <submittedName>
        <fullName evidence="2">Uncharacterized protein</fullName>
    </submittedName>
</protein>
<name>A0A2T0AJ02_RHOTO</name>
<comment type="caution">
    <text evidence="2">The sequence shown here is derived from an EMBL/GenBank/DDBJ whole genome shotgun (WGS) entry which is preliminary data.</text>
</comment>